<dbReference type="SUPFAM" id="SSF54001">
    <property type="entry name" value="Cysteine proteinases"/>
    <property type="match status" value="1"/>
</dbReference>
<comment type="similarity">
    <text evidence="1">Belongs to the peptidase C48 family.</text>
</comment>
<dbReference type="GO" id="GO:0006508">
    <property type="term" value="P:proteolysis"/>
    <property type="evidence" value="ECO:0007669"/>
    <property type="project" value="UniProtKB-KW"/>
</dbReference>
<dbReference type="InterPro" id="IPR003653">
    <property type="entry name" value="Peptidase_C48_C"/>
</dbReference>
<evidence type="ECO:0000256" key="1">
    <source>
        <dbReference type="ARBA" id="ARBA00005234"/>
    </source>
</evidence>
<evidence type="ECO:0000313" key="7">
    <source>
        <dbReference type="EMBL" id="RYR37948.1"/>
    </source>
</evidence>
<accession>A0A445BH00</accession>
<reference evidence="7 8" key="1">
    <citation type="submission" date="2019-01" db="EMBL/GenBank/DDBJ databases">
        <title>Sequencing of cultivated peanut Arachis hypogaea provides insights into genome evolution and oil improvement.</title>
        <authorList>
            <person name="Chen X."/>
        </authorList>
    </citation>
    <scope>NUCLEOTIDE SEQUENCE [LARGE SCALE GENOMIC DNA]</scope>
    <source>
        <strain evidence="8">cv. Fuhuasheng</strain>
        <tissue evidence="7">Leaves</tissue>
    </source>
</reference>
<dbReference type="Pfam" id="PF02902">
    <property type="entry name" value="Peptidase_C48"/>
    <property type="match status" value="1"/>
</dbReference>
<gene>
    <name evidence="7" type="ORF">Ahy_A09g042865</name>
</gene>
<proteinExistence type="inferred from homology"/>
<name>A0A445BH00_ARAHY</name>
<dbReference type="EMBL" id="SDMP01000009">
    <property type="protein sequence ID" value="RYR37948.1"/>
    <property type="molecule type" value="Genomic_DNA"/>
</dbReference>
<dbReference type="Gene3D" id="3.40.395.10">
    <property type="entry name" value="Adenoviral Proteinase, Chain A"/>
    <property type="match status" value="1"/>
</dbReference>
<dbReference type="GO" id="GO:0016926">
    <property type="term" value="P:protein desumoylation"/>
    <property type="evidence" value="ECO:0007669"/>
    <property type="project" value="TreeGrafter"/>
</dbReference>
<dbReference type="InterPro" id="IPR038765">
    <property type="entry name" value="Papain-like_cys_pep_sf"/>
</dbReference>
<dbReference type="GO" id="GO:0016929">
    <property type="term" value="F:deSUMOylase activity"/>
    <property type="evidence" value="ECO:0007669"/>
    <property type="project" value="TreeGrafter"/>
</dbReference>
<dbReference type="GO" id="GO:0005634">
    <property type="term" value="C:nucleus"/>
    <property type="evidence" value="ECO:0007669"/>
    <property type="project" value="TreeGrafter"/>
</dbReference>
<evidence type="ECO:0000256" key="3">
    <source>
        <dbReference type="ARBA" id="ARBA00022801"/>
    </source>
</evidence>
<dbReference type="PANTHER" id="PTHR12606">
    <property type="entry name" value="SENTRIN/SUMO-SPECIFIC PROTEASE"/>
    <property type="match status" value="1"/>
</dbReference>
<feature type="region of interest" description="Disordered" evidence="5">
    <location>
        <begin position="1"/>
        <end position="38"/>
    </location>
</feature>
<keyword evidence="4" id="KW-0788">Thiol protease</keyword>
<dbReference type="PANTHER" id="PTHR12606:SF157">
    <property type="entry name" value="OS06G0122600 PROTEIN"/>
    <property type="match status" value="1"/>
</dbReference>
<feature type="domain" description="Ubiquitin-like protease family profile" evidence="6">
    <location>
        <begin position="74"/>
        <end position="261"/>
    </location>
</feature>
<keyword evidence="8" id="KW-1185">Reference proteome</keyword>
<evidence type="ECO:0000256" key="4">
    <source>
        <dbReference type="ARBA" id="ARBA00022807"/>
    </source>
</evidence>
<organism evidence="7 8">
    <name type="scientific">Arachis hypogaea</name>
    <name type="common">Peanut</name>
    <dbReference type="NCBI Taxonomy" id="3818"/>
    <lineage>
        <taxon>Eukaryota</taxon>
        <taxon>Viridiplantae</taxon>
        <taxon>Streptophyta</taxon>
        <taxon>Embryophyta</taxon>
        <taxon>Tracheophyta</taxon>
        <taxon>Spermatophyta</taxon>
        <taxon>Magnoliopsida</taxon>
        <taxon>eudicotyledons</taxon>
        <taxon>Gunneridae</taxon>
        <taxon>Pentapetalae</taxon>
        <taxon>rosids</taxon>
        <taxon>fabids</taxon>
        <taxon>Fabales</taxon>
        <taxon>Fabaceae</taxon>
        <taxon>Papilionoideae</taxon>
        <taxon>50 kb inversion clade</taxon>
        <taxon>dalbergioids sensu lato</taxon>
        <taxon>Dalbergieae</taxon>
        <taxon>Pterocarpus clade</taxon>
        <taxon>Arachis</taxon>
    </lineage>
</organism>
<keyword evidence="2" id="KW-0645">Protease</keyword>
<dbReference type="Proteomes" id="UP000289738">
    <property type="component" value="Chromosome A09"/>
</dbReference>
<evidence type="ECO:0000256" key="2">
    <source>
        <dbReference type="ARBA" id="ARBA00022670"/>
    </source>
</evidence>
<sequence length="347" mass="40280">MTISRNSPAKKQQQPRQKEDDMPSFSLGISPPASQPTHPSELPILQLEILTEVVVDAGVTATLKFAEATFSEPTLPAAEVFKTLEKKIKISKELIEKCYHWMTHVKTTKDSSNEYDTIFVLKDEALYEGLREYFVSLMPKEQNFMLGTHGVDYTDKRTNKAYRFDIEQYAHQRQFLEKRKLASHPFLFVPICNGVHWWLWIADVNKKKFYVLDLINKMRVYDGAESLMEDGLGEEAEYMPLNGQRTNYDCGIYVMKWLETIDPQKIKSERDINIKFGHNSVDSVTRALKLEEIDDFRYQYGPNLLVHKMNKIRDQVIWESEAIRLPKSSAIFSSSYCKFTYGDLDSK</sequence>
<dbReference type="PROSITE" id="PS50600">
    <property type="entry name" value="ULP_PROTEASE"/>
    <property type="match status" value="1"/>
</dbReference>
<evidence type="ECO:0000256" key="5">
    <source>
        <dbReference type="SAM" id="MobiDB-lite"/>
    </source>
</evidence>
<protein>
    <recommendedName>
        <fullName evidence="6">Ubiquitin-like protease family profile domain-containing protein</fullName>
    </recommendedName>
</protein>
<keyword evidence="3" id="KW-0378">Hydrolase</keyword>
<evidence type="ECO:0000259" key="6">
    <source>
        <dbReference type="PROSITE" id="PS50600"/>
    </source>
</evidence>
<evidence type="ECO:0000313" key="8">
    <source>
        <dbReference type="Proteomes" id="UP000289738"/>
    </source>
</evidence>
<comment type="caution">
    <text evidence="7">The sequence shown here is derived from an EMBL/GenBank/DDBJ whole genome shotgun (WGS) entry which is preliminary data.</text>
</comment>
<dbReference type="AlphaFoldDB" id="A0A445BH00"/>
<feature type="compositionally biased region" description="Polar residues" evidence="5">
    <location>
        <begin position="1"/>
        <end position="15"/>
    </location>
</feature>